<evidence type="ECO:0000313" key="1">
    <source>
        <dbReference type="EMBL" id="WAQ86416.1"/>
    </source>
</evidence>
<dbReference type="GeneID" id="77811613"/>
<gene>
    <name evidence="1" type="ORF">PtA15_7A142</name>
</gene>
<protein>
    <submittedName>
        <fullName evidence="1">Uncharacterized protein</fullName>
    </submittedName>
</protein>
<dbReference type="RefSeq" id="XP_053021971.1">
    <property type="nucleotide sequence ID" value="XM_053170718.1"/>
</dbReference>
<dbReference type="EMBL" id="CP110427">
    <property type="protein sequence ID" value="WAQ86416.1"/>
    <property type="molecule type" value="Genomic_DNA"/>
</dbReference>
<accession>A0ABY7CMG1</accession>
<organism evidence="1 2">
    <name type="scientific">Puccinia triticina</name>
    <dbReference type="NCBI Taxonomy" id="208348"/>
    <lineage>
        <taxon>Eukaryota</taxon>
        <taxon>Fungi</taxon>
        <taxon>Dikarya</taxon>
        <taxon>Basidiomycota</taxon>
        <taxon>Pucciniomycotina</taxon>
        <taxon>Pucciniomycetes</taxon>
        <taxon>Pucciniales</taxon>
        <taxon>Pucciniaceae</taxon>
        <taxon>Puccinia</taxon>
    </lineage>
</organism>
<keyword evidence="2" id="KW-1185">Reference proteome</keyword>
<proteinExistence type="predicted"/>
<reference evidence="1" key="1">
    <citation type="submission" date="2022-10" db="EMBL/GenBank/DDBJ databases">
        <title>Puccinia triticina Genome sequencing and assembly.</title>
        <authorList>
            <person name="Li C."/>
        </authorList>
    </citation>
    <scope>NUCLEOTIDE SEQUENCE</scope>
    <source>
        <strain evidence="1">Pt15</strain>
    </source>
</reference>
<evidence type="ECO:0000313" key="2">
    <source>
        <dbReference type="Proteomes" id="UP001164743"/>
    </source>
</evidence>
<sequence length="209" mass="22839">MRQGKPCAACAPQPPQAAKSEWTGVNVGLGGGMCGGAKRRRSPSSRLDYLNYPVRSRLNLSESPGPARPQLLPYRNAIASRSPHHTLHAYDIQPPPSTGHCPISPNPADLRSMQGCWHLIPQLVVIQSLSTGHHLIPLDCLPSDPSQLLAIQSRSTACHPIHLNCSPSDPCSYLLQPFVNAHHQQSTDLSDLFEQTESWTHKLMPSTNK</sequence>
<dbReference type="Proteomes" id="UP001164743">
    <property type="component" value="Chromosome 7A"/>
</dbReference>
<name>A0ABY7CMG1_9BASI</name>